<evidence type="ECO:0000256" key="1">
    <source>
        <dbReference type="SAM" id="MobiDB-lite"/>
    </source>
</evidence>
<gene>
    <name evidence="2" type="ORF">M9Y10_017182</name>
</gene>
<protein>
    <submittedName>
        <fullName evidence="2">Uncharacterized protein</fullName>
    </submittedName>
</protein>
<accession>A0ABR2HX58</accession>
<dbReference type="EMBL" id="JAPFFF010000022">
    <property type="protein sequence ID" value="KAK8853621.1"/>
    <property type="molecule type" value="Genomic_DNA"/>
</dbReference>
<proteinExistence type="predicted"/>
<feature type="compositionally biased region" description="Acidic residues" evidence="1">
    <location>
        <begin position="325"/>
        <end position="350"/>
    </location>
</feature>
<keyword evidence="3" id="KW-1185">Reference proteome</keyword>
<reference evidence="2 3" key="1">
    <citation type="submission" date="2024-04" db="EMBL/GenBank/DDBJ databases">
        <title>Tritrichomonas musculus Genome.</title>
        <authorList>
            <person name="Alves-Ferreira E."/>
            <person name="Grigg M."/>
            <person name="Lorenzi H."/>
            <person name="Galac M."/>
        </authorList>
    </citation>
    <scope>NUCLEOTIDE SEQUENCE [LARGE SCALE GENOMIC DNA]</scope>
    <source>
        <strain evidence="2 3">EAF2021</strain>
    </source>
</reference>
<sequence length="350" mass="41395">MTMNQKDLLVIYLQLQNEHLCSDFHQILFQDILIKLNIIDNVDKTSISRGLKLINSDPKQYFSNVDKVNHYIFFSHPNNLSFEINLIYSSIFAGGFSKLHSLEKMLFYLQICCSSLKDRLTIQSISNSFNQIWTEKLQYKQKNYFNIQKINFSQLPDINKKFLLSFIGYRNFSYGFPTVFLNIINQYFDGLIKLYLTILLLIQHCANENHFNAFLSMLRILFPLNDCSSNLDEDEFLFTIIYNYHIPEVIMNVTFEKIMQNCIIYSKKEFDFEIAEKVEDLFLNEKKFSESSSITSSDEIKESNQETDMQDSILDHSSLKIQQYENDESDETENMEEEEDEDEFFGEEEE</sequence>
<evidence type="ECO:0000313" key="3">
    <source>
        <dbReference type="Proteomes" id="UP001470230"/>
    </source>
</evidence>
<organism evidence="2 3">
    <name type="scientific">Tritrichomonas musculus</name>
    <dbReference type="NCBI Taxonomy" id="1915356"/>
    <lineage>
        <taxon>Eukaryota</taxon>
        <taxon>Metamonada</taxon>
        <taxon>Parabasalia</taxon>
        <taxon>Tritrichomonadida</taxon>
        <taxon>Tritrichomonadidae</taxon>
        <taxon>Tritrichomonas</taxon>
    </lineage>
</organism>
<evidence type="ECO:0000313" key="2">
    <source>
        <dbReference type="EMBL" id="KAK8853621.1"/>
    </source>
</evidence>
<dbReference type="Proteomes" id="UP001470230">
    <property type="component" value="Unassembled WGS sequence"/>
</dbReference>
<comment type="caution">
    <text evidence="2">The sequence shown here is derived from an EMBL/GenBank/DDBJ whole genome shotgun (WGS) entry which is preliminary data.</text>
</comment>
<feature type="region of interest" description="Disordered" evidence="1">
    <location>
        <begin position="294"/>
        <end position="350"/>
    </location>
</feature>
<name>A0ABR2HX58_9EUKA</name>